<protein>
    <submittedName>
        <fullName evidence="1">Ketosteroid isomerase-like protein</fullName>
    </submittedName>
</protein>
<name>A0A7W8F070_STRST</name>
<evidence type="ECO:0000313" key="1">
    <source>
        <dbReference type="EMBL" id="MBB5109889.1"/>
    </source>
</evidence>
<dbReference type="Proteomes" id="UP000549009">
    <property type="component" value="Unassembled WGS sequence"/>
</dbReference>
<organism evidence="1 2">
    <name type="scientific">Streptomyces spectabilis</name>
    <dbReference type="NCBI Taxonomy" id="68270"/>
    <lineage>
        <taxon>Bacteria</taxon>
        <taxon>Bacillati</taxon>
        <taxon>Actinomycetota</taxon>
        <taxon>Actinomycetes</taxon>
        <taxon>Kitasatosporales</taxon>
        <taxon>Streptomycetaceae</taxon>
        <taxon>Streptomyces</taxon>
    </lineage>
</organism>
<dbReference type="Gene3D" id="3.10.450.50">
    <property type="match status" value="1"/>
</dbReference>
<accession>A0A7W8F070</accession>
<gene>
    <name evidence="1" type="ORF">FHS40_009019</name>
</gene>
<reference evidence="1 2" key="1">
    <citation type="submission" date="2020-08" db="EMBL/GenBank/DDBJ databases">
        <title>Genomic Encyclopedia of Type Strains, Phase III (KMG-III): the genomes of soil and plant-associated and newly described type strains.</title>
        <authorList>
            <person name="Whitman W."/>
        </authorList>
    </citation>
    <scope>NUCLEOTIDE SEQUENCE [LARGE SCALE GENOMIC DNA]</scope>
    <source>
        <strain evidence="1 2">CECT 3146</strain>
    </source>
</reference>
<keyword evidence="1" id="KW-0413">Isomerase</keyword>
<comment type="caution">
    <text evidence="1">The sequence shown here is derived from an EMBL/GenBank/DDBJ whole genome shotgun (WGS) entry which is preliminary data.</text>
</comment>
<keyword evidence="2" id="KW-1185">Reference proteome</keyword>
<dbReference type="EMBL" id="JACHJD010000045">
    <property type="protein sequence ID" value="MBB5109889.1"/>
    <property type="molecule type" value="Genomic_DNA"/>
</dbReference>
<dbReference type="InterPro" id="IPR032710">
    <property type="entry name" value="NTF2-like_dom_sf"/>
</dbReference>
<dbReference type="AlphaFoldDB" id="A0A7W8F070"/>
<sequence>MTEITTEIYAARHRMFYETISQHKTAALADFFASDVLVIDYPSEMRFKGPQAGVASVQAWLTAFPDARVCGVRVWESGDTTFAAGVFKGTHKGNFGVVPPSQRELELPFFERAEWNTGQQITHLDVIYDGLRVVHQLGGTDLVLTRWMTVGTS</sequence>
<evidence type="ECO:0000313" key="2">
    <source>
        <dbReference type="Proteomes" id="UP000549009"/>
    </source>
</evidence>
<dbReference type="Pfam" id="PF07366">
    <property type="entry name" value="SnoaL"/>
    <property type="match status" value="1"/>
</dbReference>
<dbReference type="GO" id="GO:0016853">
    <property type="term" value="F:isomerase activity"/>
    <property type="evidence" value="ECO:0007669"/>
    <property type="project" value="UniProtKB-KW"/>
</dbReference>
<dbReference type="InterPro" id="IPR009959">
    <property type="entry name" value="Cyclase_SnoaL-like"/>
</dbReference>
<dbReference type="GO" id="GO:0030638">
    <property type="term" value="P:polyketide metabolic process"/>
    <property type="evidence" value="ECO:0007669"/>
    <property type="project" value="InterPro"/>
</dbReference>
<proteinExistence type="predicted"/>
<dbReference type="SUPFAM" id="SSF54427">
    <property type="entry name" value="NTF2-like"/>
    <property type="match status" value="1"/>
</dbReference>
<dbReference type="RefSeq" id="WP_184926932.1">
    <property type="nucleotide sequence ID" value="NZ_BMSQ01000059.1"/>
</dbReference>